<proteinExistence type="predicted"/>
<geneLocation type="plasmid" evidence="2">
    <name>pSSII-1</name>
</geneLocation>
<keyword evidence="2" id="KW-0614">Plasmid</keyword>
<organism evidence="2">
    <name type="scientific">Lysinibacillus sphaericus</name>
    <name type="common">Bacillus sphaericus</name>
    <dbReference type="NCBI Taxonomy" id="1421"/>
    <lineage>
        <taxon>Bacteria</taxon>
        <taxon>Bacillati</taxon>
        <taxon>Bacillota</taxon>
        <taxon>Bacilli</taxon>
        <taxon>Bacillales</taxon>
        <taxon>Bacillaceae</taxon>
        <taxon>Lysinibacillus</taxon>
    </lineage>
</organism>
<name>A0A6G9ZZU5_LYSSH</name>
<feature type="transmembrane region" description="Helical" evidence="1">
    <location>
        <begin position="20"/>
        <end position="44"/>
    </location>
</feature>
<reference evidence="2" key="1">
    <citation type="submission" date="2020-02" db="EMBL/GenBank/DDBJ databases">
        <authorList>
            <person name="Hu X."/>
            <person name="Yuan Z."/>
            <person name="Cheng J."/>
            <person name="Geng P."/>
        </authorList>
    </citation>
    <scope>NUCLEOTIDE SEQUENCE</scope>
    <source>
        <strain evidence="2">SSII-1</strain>
        <plasmid evidence="2">pSSII-1</plasmid>
    </source>
</reference>
<protein>
    <submittedName>
        <fullName evidence="2">Uncharacterized protein</fullName>
    </submittedName>
</protein>
<evidence type="ECO:0000313" key="2">
    <source>
        <dbReference type="EMBL" id="QIS31248.1"/>
    </source>
</evidence>
<accession>A0A6G9ZZU5</accession>
<dbReference type="EMBL" id="MT075580">
    <property type="protein sequence ID" value="QIS31248.1"/>
    <property type="molecule type" value="Genomic_DNA"/>
</dbReference>
<evidence type="ECO:0000256" key="1">
    <source>
        <dbReference type="SAM" id="Phobius"/>
    </source>
</evidence>
<keyword evidence="1" id="KW-1133">Transmembrane helix</keyword>
<keyword evidence="1" id="KW-0812">Transmembrane</keyword>
<sequence>MTRLVDLLSGLCVGYYINPTFLLLGINVHWALICVCIALSIKFFKKFGMFLLKKLIKAIIKALFKAFTQALEELKIEELKS</sequence>
<keyword evidence="1" id="KW-0472">Membrane</keyword>
<dbReference type="AlphaFoldDB" id="A0A6G9ZZU5"/>
<dbReference type="RefSeq" id="WP_031417328.1">
    <property type="nucleotide sequence ID" value="NZ_CP064071.1"/>
</dbReference>